<feature type="transmembrane region" description="Helical" evidence="2">
    <location>
        <begin position="157"/>
        <end position="181"/>
    </location>
</feature>
<gene>
    <name evidence="3" type="ORF">C8E97_1783</name>
</gene>
<keyword evidence="4" id="KW-1185">Reference proteome</keyword>
<evidence type="ECO:0000313" key="4">
    <source>
        <dbReference type="Proteomes" id="UP000282084"/>
    </source>
</evidence>
<keyword evidence="2" id="KW-0472">Membrane</keyword>
<evidence type="ECO:0000256" key="2">
    <source>
        <dbReference type="SAM" id="Phobius"/>
    </source>
</evidence>
<name>A0A495VXW4_9PSEU</name>
<keyword evidence="2" id="KW-1133">Transmembrane helix</keyword>
<protein>
    <submittedName>
        <fullName evidence="3">Uncharacterized protein</fullName>
    </submittedName>
</protein>
<dbReference type="AlphaFoldDB" id="A0A495VXW4"/>
<evidence type="ECO:0000256" key="1">
    <source>
        <dbReference type="SAM" id="MobiDB-lite"/>
    </source>
</evidence>
<accession>A0A495VXW4</accession>
<reference evidence="3 4" key="1">
    <citation type="submission" date="2018-10" db="EMBL/GenBank/DDBJ databases">
        <title>Sequencing the genomes of 1000 actinobacteria strains.</title>
        <authorList>
            <person name="Klenk H.-P."/>
        </authorList>
    </citation>
    <scope>NUCLEOTIDE SEQUENCE [LARGE SCALE GENOMIC DNA]</scope>
    <source>
        <strain evidence="3 4">DSM 43800</strain>
    </source>
</reference>
<dbReference type="EMBL" id="RBXO01000001">
    <property type="protein sequence ID" value="RKT53225.1"/>
    <property type="molecule type" value="Genomic_DNA"/>
</dbReference>
<dbReference type="Proteomes" id="UP000282084">
    <property type="component" value="Unassembled WGS sequence"/>
</dbReference>
<keyword evidence="2" id="KW-0812">Transmembrane</keyword>
<evidence type="ECO:0000313" key="3">
    <source>
        <dbReference type="EMBL" id="RKT53225.1"/>
    </source>
</evidence>
<feature type="transmembrane region" description="Helical" evidence="2">
    <location>
        <begin position="116"/>
        <end position="136"/>
    </location>
</feature>
<comment type="caution">
    <text evidence="3">The sequence shown here is derived from an EMBL/GenBank/DDBJ whole genome shotgun (WGS) entry which is preliminary data.</text>
</comment>
<proteinExistence type="predicted"/>
<dbReference type="RefSeq" id="WP_246018769.1">
    <property type="nucleotide sequence ID" value="NZ_RBXO01000001.1"/>
</dbReference>
<feature type="transmembrane region" description="Helical" evidence="2">
    <location>
        <begin position="21"/>
        <end position="39"/>
    </location>
</feature>
<sequence length="228" mass="23990">MKEHRRELVRLSRLAVDRPRWQLVLAALVSAWSLAWVAGQPFGAPGPLDVLARPVAWAGLPTGWLDAASAWCQGRTGWLAVAGGLLWAMTSARQQVSALGGWLAVMCAAESVGYGAVHRALLTFAVFLVVVGLASIPGRRAFVVDRIAIIPKDVARAAATALALSAVVPLIAPGLLITGLLKPYVTRPPRSRSEPKEPPGKSRFDHALPTPRGEVGAPAAAGSRRSPG</sequence>
<organism evidence="3 4">
    <name type="scientific">Saccharothrix australiensis</name>
    <dbReference type="NCBI Taxonomy" id="2072"/>
    <lineage>
        <taxon>Bacteria</taxon>
        <taxon>Bacillati</taxon>
        <taxon>Actinomycetota</taxon>
        <taxon>Actinomycetes</taxon>
        <taxon>Pseudonocardiales</taxon>
        <taxon>Pseudonocardiaceae</taxon>
        <taxon>Saccharothrix</taxon>
    </lineage>
</organism>
<feature type="region of interest" description="Disordered" evidence="1">
    <location>
        <begin position="187"/>
        <end position="228"/>
    </location>
</feature>
<feature type="compositionally biased region" description="Basic and acidic residues" evidence="1">
    <location>
        <begin position="191"/>
        <end position="206"/>
    </location>
</feature>